<feature type="domain" description="EGF-like" evidence="2">
    <location>
        <begin position="135"/>
        <end position="169"/>
    </location>
</feature>
<keyword evidence="1" id="KW-0732">Signal</keyword>
<protein>
    <recommendedName>
        <fullName evidence="2">EGF-like domain-containing protein</fullName>
    </recommendedName>
</protein>
<accession>A0AAU9K8W9</accession>
<dbReference type="InterPro" id="IPR053215">
    <property type="entry name" value="TKL_Ser/Thr_kinase"/>
</dbReference>
<dbReference type="SMART" id="SM00181">
    <property type="entry name" value="EGF"/>
    <property type="match status" value="5"/>
</dbReference>
<evidence type="ECO:0000313" key="4">
    <source>
        <dbReference type="Proteomes" id="UP001162131"/>
    </source>
</evidence>
<dbReference type="SMART" id="SM00261">
    <property type="entry name" value="FU"/>
    <property type="match status" value="3"/>
</dbReference>
<dbReference type="SUPFAM" id="SSF57184">
    <property type="entry name" value="Growth factor receptor domain"/>
    <property type="match status" value="3"/>
</dbReference>
<dbReference type="InterPro" id="IPR006212">
    <property type="entry name" value="Furin_repeat"/>
</dbReference>
<evidence type="ECO:0000313" key="3">
    <source>
        <dbReference type="EMBL" id="CAG9336175.1"/>
    </source>
</evidence>
<reference evidence="3" key="1">
    <citation type="submission" date="2021-09" db="EMBL/GenBank/DDBJ databases">
        <authorList>
            <consortium name="AG Swart"/>
            <person name="Singh M."/>
            <person name="Singh A."/>
            <person name="Seah K."/>
            <person name="Emmerich C."/>
        </authorList>
    </citation>
    <scope>NUCLEOTIDE SEQUENCE</scope>
    <source>
        <strain evidence="3">ATCC30299</strain>
    </source>
</reference>
<organism evidence="3 4">
    <name type="scientific">Blepharisma stoltei</name>
    <dbReference type="NCBI Taxonomy" id="1481888"/>
    <lineage>
        <taxon>Eukaryota</taxon>
        <taxon>Sar</taxon>
        <taxon>Alveolata</taxon>
        <taxon>Ciliophora</taxon>
        <taxon>Postciliodesmatophora</taxon>
        <taxon>Heterotrichea</taxon>
        <taxon>Heterotrichida</taxon>
        <taxon>Blepharismidae</taxon>
        <taxon>Blepharisma</taxon>
    </lineage>
</organism>
<dbReference type="PANTHER" id="PTHR45756:SF1">
    <property type="entry name" value="PROTEIN KINASE DOMAIN CONTAINING PROTEIN"/>
    <property type="match status" value="1"/>
</dbReference>
<dbReference type="Proteomes" id="UP001162131">
    <property type="component" value="Unassembled WGS sequence"/>
</dbReference>
<dbReference type="Gene3D" id="2.10.220.10">
    <property type="entry name" value="Hormone Receptor, Insulin-like Growth Factor Receptor 1, Chain A, domain 2"/>
    <property type="match status" value="2"/>
</dbReference>
<dbReference type="PANTHER" id="PTHR45756">
    <property type="entry name" value="PALMITOYLTRANSFERASE"/>
    <property type="match status" value="1"/>
</dbReference>
<sequence length="561" mass="59383">MVLPMFILILMLQASAMQNNIIEHEESSDGDFKAPITDPEILNQLFQNNDDQLLSQEIRSNATEKERKLTAACTNGENNCQTCASATLCGTCLLSNTIPDINGGCTQTYLKNCALVSSDTVCSACKAGYYQGCKSCSDLIPGCTACSDDGRCVTCGSGYLLDGMTSTCMACSNPLCDSCPNNMCIKCKSGYFADGSTCKDCPSYMTGCQECSNSDKCTKCVTGYILNENSQCTQSSIPNCIALNSGTMLCVTCASGYYENGGSCTQIPCTSTQYWDATLKECKGCNTINLSCITCSSYPRCTSCSAGKIADDYGLCTPSTLSNCAMVRATDPNYCVKCSTGYTSNGAGGCRWSPLKYCNAVSDAYTCTACSSGAANSCGSCNAINLFPNCACASQEGSFCVKCNDGYIVKAGSCSKDCSSNCEDCTSKDVCTQCKSGYFLYDESATKTSCVSCADSCNLCTNSPICFECADLIVQDGSSCRVDKVGYQLSFDSPDAVIDFAHALSKVVAFDSFTAKKGEVVVPTGGWSVKSSTISQIKVQTDLDVSQLPIDVTFSFKEIDS</sequence>
<keyword evidence="4" id="KW-1185">Reference proteome</keyword>
<name>A0AAU9K8W9_9CILI</name>
<feature type="domain" description="EGF-like" evidence="2">
    <location>
        <begin position="170"/>
        <end position="199"/>
    </location>
</feature>
<proteinExistence type="predicted"/>
<feature type="domain" description="EGF-like" evidence="2">
    <location>
        <begin position="417"/>
        <end position="451"/>
    </location>
</feature>
<evidence type="ECO:0000259" key="2">
    <source>
        <dbReference type="SMART" id="SM00181"/>
    </source>
</evidence>
<dbReference type="AlphaFoldDB" id="A0AAU9K8W9"/>
<gene>
    <name evidence="3" type="ORF">BSTOLATCC_MIC66057</name>
</gene>
<dbReference type="InterPro" id="IPR000742">
    <property type="entry name" value="EGF"/>
</dbReference>
<feature type="signal peptide" evidence="1">
    <location>
        <begin position="1"/>
        <end position="16"/>
    </location>
</feature>
<evidence type="ECO:0000256" key="1">
    <source>
        <dbReference type="SAM" id="SignalP"/>
    </source>
</evidence>
<comment type="caution">
    <text evidence="3">The sequence shown here is derived from an EMBL/GenBank/DDBJ whole genome shotgun (WGS) entry which is preliminary data.</text>
</comment>
<dbReference type="EMBL" id="CAJZBQ010000064">
    <property type="protein sequence ID" value="CAG9336175.1"/>
    <property type="molecule type" value="Genomic_DNA"/>
</dbReference>
<feature type="domain" description="EGF-like" evidence="2">
    <location>
        <begin position="200"/>
        <end position="233"/>
    </location>
</feature>
<feature type="domain" description="EGF-like" evidence="2">
    <location>
        <begin position="452"/>
        <end position="481"/>
    </location>
</feature>
<dbReference type="InterPro" id="IPR009030">
    <property type="entry name" value="Growth_fac_rcpt_cys_sf"/>
</dbReference>
<feature type="chain" id="PRO_5043314166" description="EGF-like domain-containing protein" evidence="1">
    <location>
        <begin position="17"/>
        <end position="561"/>
    </location>
</feature>